<dbReference type="PATRIC" id="fig|35841.6.peg.3893"/>
<dbReference type="InterPro" id="IPR008331">
    <property type="entry name" value="Ferritin_DPS_dom"/>
</dbReference>
<dbReference type="InterPro" id="IPR023188">
    <property type="entry name" value="DPS_DNA-bd_CS"/>
</dbReference>
<dbReference type="InterPro" id="IPR012347">
    <property type="entry name" value="Ferritin-like"/>
</dbReference>
<dbReference type="Pfam" id="PF00210">
    <property type="entry name" value="Ferritin"/>
    <property type="match status" value="1"/>
</dbReference>
<proteinExistence type="inferred from homology"/>
<keyword evidence="5" id="KW-1185">Reference proteome</keyword>
<evidence type="ECO:0000256" key="1">
    <source>
        <dbReference type="ARBA" id="ARBA00009497"/>
    </source>
</evidence>
<evidence type="ECO:0000256" key="2">
    <source>
        <dbReference type="RuleBase" id="RU003875"/>
    </source>
</evidence>
<dbReference type="PRINTS" id="PR01346">
    <property type="entry name" value="HELNAPAPROT"/>
</dbReference>
<sequence>MSILSPEEALKKELEQDQVEHDHHHPTAAAMTNHVVANLAILWTKLHQYHWYVKGSEFLTLHEKFEQLYREAANWYDKIAETLLAIDAKPFSTTEQNMKYTFLEESAANKYLPAHDMVANIVDDFRMTRDVVQRAIKLAKEQDQPVLEDVLIDFKGYLEKEIWMLQAFLGKTALEDEEE</sequence>
<dbReference type="PANTHER" id="PTHR42932:SF1">
    <property type="entry name" value="GENERAL STRESS PROTEIN 20U"/>
    <property type="match status" value="1"/>
</dbReference>
<comment type="similarity">
    <text evidence="1 2">Belongs to the Dps family.</text>
</comment>
<dbReference type="InterPro" id="IPR002177">
    <property type="entry name" value="DPS_DNA-bd"/>
</dbReference>
<feature type="domain" description="Ferritin/DPS" evidence="3">
    <location>
        <begin position="32"/>
        <end position="172"/>
    </location>
</feature>
<evidence type="ECO:0000313" key="5">
    <source>
        <dbReference type="Proteomes" id="UP000040576"/>
    </source>
</evidence>
<dbReference type="AlphaFoldDB" id="A0A090IUR7"/>
<dbReference type="GO" id="GO:0008199">
    <property type="term" value="F:ferric iron binding"/>
    <property type="evidence" value="ECO:0007669"/>
    <property type="project" value="InterPro"/>
</dbReference>
<accession>A0A090IUR7</accession>
<evidence type="ECO:0000313" key="4">
    <source>
        <dbReference type="EMBL" id="CEE00193.1"/>
    </source>
</evidence>
<dbReference type="Proteomes" id="UP000040576">
    <property type="component" value="Unassembled WGS sequence"/>
</dbReference>
<dbReference type="SUPFAM" id="SSF47240">
    <property type="entry name" value="Ferritin-like"/>
    <property type="match status" value="1"/>
</dbReference>
<evidence type="ECO:0000259" key="3">
    <source>
        <dbReference type="Pfam" id="PF00210"/>
    </source>
</evidence>
<dbReference type="EMBL" id="CCRF01000010">
    <property type="protein sequence ID" value="CEE00193.1"/>
    <property type="molecule type" value="Genomic_DNA"/>
</dbReference>
<dbReference type="PROSITE" id="PS00818">
    <property type="entry name" value="DPS_1"/>
    <property type="match status" value="1"/>
</dbReference>
<dbReference type="STRING" id="35841.B4167_2544"/>
<dbReference type="RefSeq" id="WP_034767400.1">
    <property type="nucleotide sequence ID" value="NZ_CCRF01000010.1"/>
</dbReference>
<reference evidence="4 5" key="1">
    <citation type="submission" date="2014-07" db="EMBL/GenBank/DDBJ databases">
        <authorList>
            <person name="Wibberg Daniel"/>
        </authorList>
    </citation>
    <scope>NUCLEOTIDE SEQUENCE [LARGE SCALE GENOMIC DNA]</scope>
</reference>
<dbReference type="InterPro" id="IPR009078">
    <property type="entry name" value="Ferritin-like_SF"/>
</dbReference>
<organism evidence="4 5">
    <name type="scientific">Caldibacillus thermoamylovorans</name>
    <dbReference type="NCBI Taxonomy" id="35841"/>
    <lineage>
        <taxon>Bacteria</taxon>
        <taxon>Bacillati</taxon>
        <taxon>Bacillota</taxon>
        <taxon>Bacilli</taxon>
        <taxon>Bacillales</taxon>
        <taxon>Bacillaceae</taxon>
        <taxon>Caldibacillus</taxon>
    </lineage>
</organism>
<gene>
    <name evidence="4" type="ORF">BT1A1_0332</name>
</gene>
<name>A0A090IUR7_9BACI</name>
<dbReference type="eggNOG" id="COG0783">
    <property type="taxonomic scope" value="Bacteria"/>
</dbReference>
<protein>
    <submittedName>
        <fullName evidence="4">Stress induced DNA binding protein (Putative)</fullName>
    </submittedName>
</protein>
<dbReference type="GO" id="GO:0016722">
    <property type="term" value="F:oxidoreductase activity, acting on metal ions"/>
    <property type="evidence" value="ECO:0007669"/>
    <property type="project" value="InterPro"/>
</dbReference>
<dbReference type="CDD" id="cd01043">
    <property type="entry name" value="DPS"/>
    <property type="match status" value="1"/>
</dbReference>
<dbReference type="PANTHER" id="PTHR42932">
    <property type="entry name" value="GENERAL STRESS PROTEIN 20U"/>
    <property type="match status" value="1"/>
</dbReference>
<dbReference type="Gene3D" id="1.20.1260.10">
    <property type="match status" value="1"/>
</dbReference>
<dbReference type="GeneID" id="92959487"/>